<organism evidence="3 4">
    <name type="scientific">Sphaeroforma arctica JP610</name>
    <dbReference type="NCBI Taxonomy" id="667725"/>
    <lineage>
        <taxon>Eukaryota</taxon>
        <taxon>Ichthyosporea</taxon>
        <taxon>Ichthyophonida</taxon>
        <taxon>Sphaeroforma</taxon>
    </lineage>
</organism>
<dbReference type="Pfam" id="PF02567">
    <property type="entry name" value="PhzC-PhzF"/>
    <property type="match status" value="1"/>
</dbReference>
<accession>A0A0L0GBY2</accession>
<gene>
    <name evidence="3" type="ORF">SARC_01350</name>
</gene>
<evidence type="ECO:0000256" key="1">
    <source>
        <dbReference type="ARBA" id="ARBA00008270"/>
    </source>
</evidence>
<proteinExistence type="inferred from homology"/>
<dbReference type="RefSeq" id="XP_014160424.1">
    <property type="nucleotide sequence ID" value="XM_014304949.1"/>
</dbReference>
<sequence length="221" mass="24666">MSGRYAGSRRLLRFNCADTRHWPARTACGSPAKPILQNLSDSIVYTRVARCEQKFDELIITLDFPIDVVKPLDDLSESYRNFIIEALGLRDWQVANNKSPVIRVADSGKQIAEIRSEAFSSIEPQYAHFTSRGFAPNRGVPEDPVTGSAHCALASFWREYLQWKTTPTTKTGASSDMIEMIAYQSSKRGGDLTLHVSPDKHDDERIYLSGVALSQLQGSIL</sequence>
<reference evidence="3 4" key="1">
    <citation type="submission" date="2011-02" db="EMBL/GenBank/DDBJ databases">
        <title>The Genome Sequence of Sphaeroforma arctica JP610.</title>
        <authorList>
            <consortium name="The Broad Institute Genome Sequencing Platform"/>
            <person name="Russ C."/>
            <person name="Cuomo C."/>
            <person name="Young S.K."/>
            <person name="Zeng Q."/>
            <person name="Gargeya S."/>
            <person name="Alvarado L."/>
            <person name="Berlin A."/>
            <person name="Chapman S.B."/>
            <person name="Chen Z."/>
            <person name="Freedman E."/>
            <person name="Gellesch M."/>
            <person name="Goldberg J."/>
            <person name="Griggs A."/>
            <person name="Gujja S."/>
            <person name="Heilman E."/>
            <person name="Heiman D."/>
            <person name="Howarth C."/>
            <person name="Mehta T."/>
            <person name="Neiman D."/>
            <person name="Pearson M."/>
            <person name="Roberts A."/>
            <person name="Saif S."/>
            <person name="Shea T."/>
            <person name="Shenoy N."/>
            <person name="Sisk P."/>
            <person name="Stolte C."/>
            <person name="Sykes S."/>
            <person name="White J."/>
            <person name="Yandava C."/>
            <person name="Burger G."/>
            <person name="Gray M.W."/>
            <person name="Holland P.W.H."/>
            <person name="King N."/>
            <person name="Lang F.B.F."/>
            <person name="Roger A.J."/>
            <person name="Ruiz-Trillo I."/>
            <person name="Haas B."/>
            <person name="Nusbaum C."/>
            <person name="Birren B."/>
        </authorList>
    </citation>
    <scope>NUCLEOTIDE SEQUENCE [LARGE SCALE GENOMIC DNA]</scope>
    <source>
        <strain evidence="3 4">JP610</strain>
    </source>
</reference>
<protein>
    <submittedName>
        <fullName evidence="3">Uncharacterized protein</fullName>
    </submittedName>
</protein>
<evidence type="ECO:0000313" key="3">
    <source>
        <dbReference type="EMBL" id="KNC86522.1"/>
    </source>
</evidence>
<evidence type="ECO:0000256" key="2">
    <source>
        <dbReference type="ARBA" id="ARBA00023235"/>
    </source>
</evidence>
<evidence type="ECO:0000313" key="4">
    <source>
        <dbReference type="Proteomes" id="UP000054560"/>
    </source>
</evidence>
<dbReference type="STRING" id="667725.A0A0L0GBY2"/>
<dbReference type="AlphaFoldDB" id="A0A0L0GBY2"/>
<dbReference type="InterPro" id="IPR003719">
    <property type="entry name" value="Phenazine_PhzF-like"/>
</dbReference>
<comment type="similarity">
    <text evidence="1">Belongs to the PhzF family.</text>
</comment>
<dbReference type="PANTHER" id="PTHR13774:SF17">
    <property type="entry name" value="PHENAZINE BIOSYNTHESIS-LIKE DOMAIN-CONTAINING PROTEIN"/>
    <property type="match status" value="1"/>
</dbReference>
<keyword evidence="2" id="KW-0413">Isomerase</keyword>
<dbReference type="GeneID" id="25901854"/>
<dbReference type="PANTHER" id="PTHR13774">
    <property type="entry name" value="PHENAZINE BIOSYNTHESIS PROTEIN"/>
    <property type="match status" value="1"/>
</dbReference>
<keyword evidence="4" id="KW-1185">Reference proteome</keyword>
<dbReference type="GO" id="GO:0005737">
    <property type="term" value="C:cytoplasm"/>
    <property type="evidence" value="ECO:0007669"/>
    <property type="project" value="TreeGrafter"/>
</dbReference>
<dbReference type="eggNOG" id="KOG3033">
    <property type="taxonomic scope" value="Eukaryota"/>
</dbReference>
<name>A0A0L0GBY2_9EUKA</name>
<dbReference type="Gene3D" id="3.10.310.10">
    <property type="entry name" value="Diaminopimelate Epimerase, Chain A, domain 1"/>
    <property type="match status" value="1"/>
</dbReference>
<dbReference type="GO" id="GO:0016853">
    <property type="term" value="F:isomerase activity"/>
    <property type="evidence" value="ECO:0007669"/>
    <property type="project" value="UniProtKB-KW"/>
</dbReference>
<dbReference type="SUPFAM" id="SSF54506">
    <property type="entry name" value="Diaminopimelate epimerase-like"/>
    <property type="match status" value="1"/>
</dbReference>
<dbReference type="Proteomes" id="UP000054560">
    <property type="component" value="Unassembled WGS sequence"/>
</dbReference>
<dbReference type="OrthoDB" id="75169at2759"/>
<dbReference type="EMBL" id="KQ241648">
    <property type="protein sequence ID" value="KNC86522.1"/>
    <property type="molecule type" value="Genomic_DNA"/>
</dbReference>